<organism evidence="1 2">
    <name type="scientific">Paramecium primaurelia</name>
    <dbReference type="NCBI Taxonomy" id="5886"/>
    <lineage>
        <taxon>Eukaryota</taxon>
        <taxon>Sar</taxon>
        <taxon>Alveolata</taxon>
        <taxon>Ciliophora</taxon>
        <taxon>Intramacronucleata</taxon>
        <taxon>Oligohymenophorea</taxon>
        <taxon>Peniculida</taxon>
        <taxon>Parameciidae</taxon>
        <taxon>Paramecium</taxon>
    </lineage>
</organism>
<proteinExistence type="predicted"/>
<gene>
    <name evidence="1" type="ORF">PPRIM_AZ9-3.1.T0900092</name>
</gene>
<comment type="caution">
    <text evidence="1">The sequence shown here is derived from an EMBL/GenBank/DDBJ whole genome shotgun (WGS) entry which is preliminary data.</text>
</comment>
<dbReference type="AlphaFoldDB" id="A0A8S1NY67"/>
<dbReference type="EMBL" id="CAJJDM010000093">
    <property type="protein sequence ID" value="CAD8092294.1"/>
    <property type="molecule type" value="Genomic_DNA"/>
</dbReference>
<evidence type="ECO:0000313" key="2">
    <source>
        <dbReference type="Proteomes" id="UP000688137"/>
    </source>
</evidence>
<name>A0A8S1NY67_PARPR</name>
<protein>
    <submittedName>
        <fullName evidence="1">Uncharacterized protein</fullName>
    </submittedName>
</protein>
<reference evidence="1" key="1">
    <citation type="submission" date="2021-01" db="EMBL/GenBank/DDBJ databases">
        <authorList>
            <consortium name="Genoscope - CEA"/>
            <person name="William W."/>
        </authorList>
    </citation>
    <scope>NUCLEOTIDE SEQUENCE</scope>
</reference>
<accession>A0A8S1NY67</accession>
<dbReference type="Proteomes" id="UP000688137">
    <property type="component" value="Unassembled WGS sequence"/>
</dbReference>
<keyword evidence="2" id="KW-1185">Reference proteome</keyword>
<evidence type="ECO:0000313" key="1">
    <source>
        <dbReference type="EMBL" id="CAD8092294.1"/>
    </source>
</evidence>
<sequence length="158" mass="19279">MIILKLNLIVKYGWIFMQIELNNHINNRVYQLIDERKQKKLNQKKYRDYLNLFNNYIYQDFPNNSYQQEVIANLNLSKLIDIHLQYDKLFIKIQYLRQDSLKIQNEATINQIQKCILWMYVVYEYQKLCSGQLLNILKFIQAIINEDLEEMKSSLFKK</sequence>